<name>A0A2P2JW11_RHIMU</name>
<protein>
    <submittedName>
        <fullName evidence="1">Uncharacterized protein</fullName>
    </submittedName>
</protein>
<accession>A0A2P2JW11</accession>
<sequence>MIYRFPCLPPVLGSPRHHAYGYLSSPTLKQKQPMATYKVAAFNKCCVVCQHSRILPLSFSPQNY</sequence>
<dbReference type="EMBL" id="GGEC01017171">
    <property type="protein sequence ID" value="MBW97654.1"/>
    <property type="molecule type" value="Transcribed_RNA"/>
</dbReference>
<proteinExistence type="predicted"/>
<organism evidence="1">
    <name type="scientific">Rhizophora mucronata</name>
    <name type="common">Asiatic mangrove</name>
    <dbReference type="NCBI Taxonomy" id="61149"/>
    <lineage>
        <taxon>Eukaryota</taxon>
        <taxon>Viridiplantae</taxon>
        <taxon>Streptophyta</taxon>
        <taxon>Embryophyta</taxon>
        <taxon>Tracheophyta</taxon>
        <taxon>Spermatophyta</taxon>
        <taxon>Magnoliopsida</taxon>
        <taxon>eudicotyledons</taxon>
        <taxon>Gunneridae</taxon>
        <taxon>Pentapetalae</taxon>
        <taxon>rosids</taxon>
        <taxon>fabids</taxon>
        <taxon>Malpighiales</taxon>
        <taxon>Rhizophoraceae</taxon>
        <taxon>Rhizophora</taxon>
    </lineage>
</organism>
<dbReference type="EMBL" id="GGEC01017172">
    <property type="protein sequence ID" value="MBW97655.1"/>
    <property type="molecule type" value="Transcribed_RNA"/>
</dbReference>
<reference evidence="1" key="1">
    <citation type="submission" date="2018-02" db="EMBL/GenBank/DDBJ databases">
        <title>Rhizophora mucronata_Transcriptome.</title>
        <authorList>
            <person name="Meera S.P."/>
            <person name="Sreeshan A."/>
            <person name="Augustine A."/>
        </authorList>
    </citation>
    <scope>NUCLEOTIDE SEQUENCE</scope>
    <source>
        <tissue evidence="1">Leaf</tissue>
    </source>
</reference>
<dbReference type="AlphaFoldDB" id="A0A2P2JW11"/>
<evidence type="ECO:0000313" key="1">
    <source>
        <dbReference type="EMBL" id="MBW97654.1"/>
    </source>
</evidence>